<evidence type="ECO:0000313" key="3">
    <source>
        <dbReference type="Proteomes" id="UP000283003"/>
    </source>
</evidence>
<reference evidence="2 3" key="1">
    <citation type="submission" date="2018-12" db="EMBL/GenBank/DDBJ databases">
        <title>Croceicoccus ponticola sp. nov., a lipolytic bacterium isolated from seawater.</title>
        <authorList>
            <person name="Yoon J.-H."/>
        </authorList>
    </citation>
    <scope>NUCLEOTIDE SEQUENCE [LARGE SCALE GENOMIC DNA]</scope>
    <source>
        <strain evidence="2 3">GM-16</strain>
    </source>
</reference>
<keyword evidence="3" id="KW-1185">Reference proteome</keyword>
<organism evidence="2 3">
    <name type="scientific">Croceicoccus ponticola</name>
    <dbReference type="NCBI Taxonomy" id="2217664"/>
    <lineage>
        <taxon>Bacteria</taxon>
        <taxon>Pseudomonadati</taxon>
        <taxon>Pseudomonadota</taxon>
        <taxon>Alphaproteobacteria</taxon>
        <taxon>Sphingomonadales</taxon>
        <taxon>Erythrobacteraceae</taxon>
        <taxon>Croceicoccus</taxon>
    </lineage>
</organism>
<dbReference type="GO" id="GO:0009898">
    <property type="term" value="C:cytoplasmic side of plasma membrane"/>
    <property type="evidence" value="ECO:0007669"/>
    <property type="project" value="TreeGrafter"/>
</dbReference>
<dbReference type="GO" id="GO:0005524">
    <property type="term" value="F:ATP binding"/>
    <property type="evidence" value="ECO:0007669"/>
    <property type="project" value="TreeGrafter"/>
</dbReference>
<evidence type="ECO:0000259" key="1">
    <source>
        <dbReference type="Pfam" id="PF13614"/>
    </source>
</evidence>
<dbReference type="EMBL" id="RXOL01000001">
    <property type="protein sequence ID" value="RVQ69391.1"/>
    <property type="molecule type" value="Genomic_DNA"/>
</dbReference>
<proteinExistence type="predicted"/>
<dbReference type="InterPro" id="IPR050625">
    <property type="entry name" value="ParA/MinD_ATPase"/>
</dbReference>
<dbReference type="InterPro" id="IPR025669">
    <property type="entry name" value="AAA_dom"/>
</dbReference>
<protein>
    <recommendedName>
        <fullName evidence="1">AAA domain-containing protein</fullName>
    </recommendedName>
</protein>
<dbReference type="OrthoDB" id="9783172at2"/>
<evidence type="ECO:0000313" key="2">
    <source>
        <dbReference type="EMBL" id="RVQ69391.1"/>
    </source>
</evidence>
<sequence>MMGTYEKDLETGSRMNRNLPSGIYFVVQPQHAAALRAALGDAVVLIEAAPGDEIPFEVIRKASVLVLEVDPAQAASLARVSQIRAARPSMPVIVALEAASLSITRTLIRQGISDVATLPFDMTELVGQLLEISAKHAPANDLALAPMVSLVRAAGGVGATTIITHLAEALADCHGRSQDVCVIDLDLQFGQVANYLGIHPARTVLDLLEASERLDPDMVRDAAMATPQGISVIAAPTVIAPLEEVDVDRLLNLLKIARQSFDFVLVDLPSNWTNWTLSAALACNEILVVTDQSITGLRQTKRVIELFDMMNVSRENVRVVVNRVEKKLFQTIGVNEVADTLSREVSATIARDKGDLQIAQDRGVLLSDTNRKASFVKDIDRLADQICDRVVGN</sequence>
<dbReference type="Proteomes" id="UP000283003">
    <property type="component" value="Unassembled WGS sequence"/>
</dbReference>
<dbReference type="PANTHER" id="PTHR43384:SF13">
    <property type="entry name" value="SLR0110 PROTEIN"/>
    <property type="match status" value="1"/>
</dbReference>
<dbReference type="AlphaFoldDB" id="A0A437H182"/>
<dbReference type="GO" id="GO:0051782">
    <property type="term" value="P:negative regulation of cell division"/>
    <property type="evidence" value="ECO:0007669"/>
    <property type="project" value="TreeGrafter"/>
</dbReference>
<dbReference type="Gene3D" id="3.40.50.2300">
    <property type="match status" value="1"/>
</dbReference>
<dbReference type="Pfam" id="PF13614">
    <property type="entry name" value="AAA_31"/>
    <property type="match status" value="1"/>
</dbReference>
<comment type="caution">
    <text evidence="2">The sequence shown here is derived from an EMBL/GenBank/DDBJ whole genome shotgun (WGS) entry which is preliminary data.</text>
</comment>
<dbReference type="SUPFAM" id="SSF52172">
    <property type="entry name" value="CheY-like"/>
    <property type="match status" value="1"/>
</dbReference>
<dbReference type="InterPro" id="IPR027417">
    <property type="entry name" value="P-loop_NTPase"/>
</dbReference>
<feature type="domain" description="AAA" evidence="1">
    <location>
        <begin position="148"/>
        <end position="307"/>
    </location>
</feature>
<dbReference type="GO" id="GO:0016887">
    <property type="term" value="F:ATP hydrolysis activity"/>
    <property type="evidence" value="ECO:0007669"/>
    <property type="project" value="TreeGrafter"/>
</dbReference>
<dbReference type="PANTHER" id="PTHR43384">
    <property type="entry name" value="SEPTUM SITE-DETERMINING PROTEIN MIND HOMOLOG, CHLOROPLASTIC-RELATED"/>
    <property type="match status" value="1"/>
</dbReference>
<dbReference type="SUPFAM" id="SSF52540">
    <property type="entry name" value="P-loop containing nucleoside triphosphate hydrolases"/>
    <property type="match status" value="1"/>
</dbReference>
<dbReference type="InterPro" id="IPR011006">
    <property type="entry name" value="CheY-like_superfamily"/>
</dbReference>
<name>A0A437H182_9SPHN</name>
<dbReference type="Gene3D" id="3.40.50.300">
    <property type="entry name" value="P-loop containing nucleotide triphosphate hydrolases"/>
    <property type="match status" value="1"/>
</dbReference>
<gene>
    <name evidence="2" type="ORF">EKN06_04200</name>
</gene>
<dbReference type="GO" id="GO:0005829">
    <property type="term" value="C:cytosol"/>
    <property type="evidence" value="ECO:0007669"/>
    <property type="project" value="TreeGrafter"/>
</dbReference>
<accession>A0A437H182</accession>